<accession>A0AAV6GV04</accession>
<evidence type="ECO:0000256" key="1">
    <source>
        <dbReference type="SAM" id="MobiDB-lite"/>
    </source>
</evidence>
<name>A0AAV6GV04_9TELE</name>
<feature type="region of interest" description="Disordered" evidence="1">
    <location>
        <begin position="13"/>
        <end position="34"/>
    </location>
</feature>
<evidence type="ECO:0000313" key="3">
    <source>
        <dbReference type="Proteomes" id="UP000823561"/>
    </source>
</evidence>
<gene>
    <name evidence="2" type="ORF">AALO_G00104490</name>
</gene>
<proteinExistence type="predicted"/>
<protein>
    <submittedName>
        <fullName evidence="2">Uncharacterized protein</fullName>
    </submittedName>
</protein>
<evidence type="ECO:0000313" key="2">
    <source>
        <dbReference type="EMBL" id="KAG5278948.1"/>
    </source>
</evidence>
<dbReference type="Proteomes" id="UP000823561">
    <property type="component" value="Chromosome 7"/>
</dbReference>
<dbReference type="AlphaFoldDB" id="A0AAV6GV04"/>
<organism evidence="2 3">
    <name type="scientific">Alosa alosa</name>
    <name type="common">allis shad</name>
    <dbReference type="NCBI Taxonomy" id="278164"/>
    <lineage>
        <taxon>Eukaryota</taxon>
        <taxon>Metazoa</taxon>
        <taxon>Chordata</taxon>
        <taxon>Craniata</taxon>
        <taxon>Vertebrata</taxon>
        <taxon>Euteleostomi</taxon>
        <taxon>Actinopterygii</taxon>
        <taxon>Neopterygii</taxon>
        <taxon>Teleostei</taxon>
        <taxon>Clupei</taxon>
        <taxon>Clupeiformes</taxon>
        <taxon>Clupeoidei</taxon>
        <taxon>Clupeidae</taxon>
        <taxon>Alosa</taxon>
    </lineage>
</organism>
<reference evidence="2" key="1">
    <citation type="submission" date="2020-10" db="EMBL/GenBank/DDBJ databases">
        <title>Chromosome-scale genome assembly of the Allis shad, Alosa alosa.</title>
        <authorList>
            <person name="Margot Z."/>
            <person name="Christophe K."/>
            <person name="Cabau C."/>
            <person name="Louis A."/>
            <person name="Berthelot C."/>
            <person name="Parey E."/>
            <person name="Roest Crollius H."/>
            <person name="Montfort J."/>
            <person name="Robinson-Rechavi M."/>
            <person name="Bucao C."/>
            <person name="Bouchez O."/>
            <person name="Gislard M."/>
            <person name="Lluch J."/>
            <person name="Milhes M."/>
            <person name="Lampietro C."/>
            <person name="Lopez Roques C."/>
            <person name="Donnadieu C."/>
            <person name="Braasch I."/>
            <person name="Desvignes T."/>
            <person name="Postlethwait J."/>
            <person name="Bobe J."/>
            <person name="Guiguen Y."/>
        </authorList>
    </citation>
    <scope>NUCLEOTIDE SEQUENCE</scope>
    <source>
        <strain evidence="2">M-15738</strain>
        <tissue evidence="2">Blood</tissue>
    </source>
</reference>
<dbReference type="EMBL" id="JADWDJ010000007">
    <property type="protein sequence ID" value="KAG5278948.1"/>
    <property type="molecule type" value="Genomic_DNA"/>
</dbReference>
<keyword evidence="3" id="KW-1185">Reference proteome</keyword>
<comment type="caution">
    <text evidence="2">The sequence shown here is derived from an EMBL/GenBank/DDBJ whole genome shotgun (WGS) entry which is preliminary data.</text>
</comment>
<sequence length="132" mass="14257">MKTKWIPVYLSSAGSSPASPGLPSPLSPRSHNASLTSHLRPSSCLRHCNFLFIRLAHASFMRGLRESAAGLSSMIHRRRGFWEKRGGLTAGRMTHTAVPPLGPAWHRGDGEGSGDLHGTLVDAIITIHASRE</sequence>